<dbReference type="InterPro" id="IPR000048">
    <property type="entry name" value="IQ_motif_EF-hand-BS"/>
</dbReference>
<evidence type="ECO:0000313" key="2">
    <source>
        <dbReference type="Proteomes" id="UP000281553"/>
    </source>
</evidence>
<dbReference type="AlphaFoldDB" id="A0A3P7NI03"/>
<dbReference type="PROSITE" id="PS50096">
    <property type="entry name" value="IQ"/>
    <property type="match status" value="3"/>
</dbReference>
<dbReference type="Proteomes" id="UP000281553">
    <property type="component" value="Unassembled WGS sequence"/>
</dbReference>
<dbReference type="OrthoDB" id="1738954at2759"/>
<sequence>MRTLGLKDISNNQTEPSEEVLNRAATIIQASYRGYHVRHELHKHDDAEHHVHHKEAVVSPEPDEAAKKIQAAFRGYRVRKQYRSQTTPISPVFFDPEDAKYIAAATKIQASYRGYRTRKTSNFHRSSAASKK</sequence>
<dbReference type="CDD" id="cd23767">
    <property type="entry name" value="IQCD"/>
    <property type="match status" value="2"/>
</dbReference>
<dbReference type="GO" id="GO:0005516">
    <property type="term" value="F:calmodulin binding"/>
    <property type="evidence" value="ECO:0007669"/>
    <property type="project" value="TreeGrafter"/>
</dbReference>
<proteinExistence type="predicted"/>
<dbReference type="SUPFAM" id="SSF52540">
    <property type="entry name" value="P-loop containing nucleoside triphosphate hydrolases"/>
    <property type="match status" value="1"/>
</dbReference>
<keyword evidence="2" id="KW-1185">Reference proteome</keyword>
<reference evidence="1 2" key="1">
    <citation type="submission" date="2018-11" db="EMBL/GenBank/DDBJ databases">
        <authorList>
            <consortium name="Pathogen Informatics"/>
        </authorList>
    </citation>
    <scope>NUCLEOTIDE SEQUENCE [LARGE SCALE GENOMIC DNA]</scope>
</reference>
<organism evidence="1 2">
    <name type="scientific">Dibothriocephalus latus</name>
    <name type="common">Fish tapeworm</name>
    <name type="synonym">Diphyllobothrium latum</name>
    <dbReference type="NCBI Taxonomy" id="60516"/>
    <lineage>
        <taxon>Eukaryota</taxon>
        <taxon>Metazoa</taxon>
        <taxon>Spiralia</taxon>
        <taxon>Lophotrochozoa</taxon>
        <taxon>Platyhelminthes</taxon>
        <taxon>Cestoda</taxon>
        <taxon>Eucestoda</taxon>
        <taxon>Diphyllobothriidea</taxon>
        <taxon>Diphyllobothriidae</taxon>
        <taxon>Dibothriocephalus</taxon>
    </lineage>
</organism>
<dbReference type="SMART" id="SM00015">
    <property type="entry name" value="IQ"/>
    <property type="match status" value="3"/>
</dbReference>
<protein>
    <submittedName>
        <fullName evidence="1">Uncharacterized protein</fullName>
    </submittedName>
</protein>
<dbReference type="PANTHER" id="PTHR10699">
    <property type="entry name" value="NEUROMODULIN"/>
    <property type="match status" value="1"/>
</dbReference>
<gene>
    <name evidence="1" type="ORF">DILT_LOCUS18079</name>
</gene>
<accession>A0A3P7NI03</accession>
<dbReference type="EMBL" id="UYRU01097167">
    <property type="protein sequence ID" value="VDN39950.1"/>
    <property type="molecule type" value="Genomic_DNA"/>
</dbReference>
<dbReference type="Gene3D" id="1.20.5.190">
    <property type="match status" value="2"/>
</dbReference>
<name>A0A3P7NI03_DIBLA</name>
<dbReference type="InterPro" id="IPR027417">
    <property type="entry name" value="P-loop_NTPase"/>
</dbReference>
<dbReference type="Pfam" id="PF00612">
    <property type="entry name" value="IQ"/>
    <property type="match status" value="3"/>
</dbReference>
<dbReference type="PANTHER" id="PTHR10699:SF11">
    <property type="entry name" value="IGLOO, ISOFORM A"/>
    <property type="match status" value="1"/>
</dbReference>
<evidence type="ECO:0000313" key="1">
    <source>
        <dbReference type="EMBL" id="VDN39950.1"/>
    </source>
</evidence>